<keyword evidence="8 11" id="KW-0718">Serine biosynthesis</keyword>
<evidence type="ECO:0000256" key="11">
    <source>
        <dbReference type="RuleBase" id="RU363003"/>
    </source>
</evidence>
<dbReference type="Pfam" id="PF19304">
    <property type="entry name" value="PGDH_inter"/>
    <property type="match status" value="1"/>
</dbReference>
<dbReference type="SUPFAM" id="SSF143548">
    <property type="entry name" value="Serine metabolism enzymes domain"/>
    <property type="match status" value="1"/>
</dbReference>
<dbReference type="InterPro" id="IPR050857">
    <property type="entry name" value="D-2-hydroxyacid_DH"/>
</dbReference>
<evidence type="ECO:0000256" key="10">
    <source>
        <dbReference type="ARBA" id="ARBA00048731"/>
    </source>
</evidence>
<dbReference type="Pfam" id="PF02826">
    <property type="entry name" value="2-Hacid_dh_C"/>
    <property type="match status" value="1"/>
</dbReference>
<dbReference type="PANTHER" id="PTHR42789">
    <property type="entry name" value="D-ISOMER SPECIFIC 2-HYDROXYACID DEHYDROGENASE FAMILY PROTEIN (AFU_ORTHOLOGUE AFUA_6G10090)"/>
    <property type="match status" value="1"/>
</dbReference>
<dbReference type="InterPro" id="IPR036291">
    <property type="entry name" value="NAD(P)-bd_dom_sf"/>
</dbReference>
<dbReference type="GO" id="GO:0004617">
    <property type="term" value="F:phosphoglycerate dehydrogenase activity"/>
    <property type="evidence" value="ECO:0007669"/>
    <property type="project" value="UniProtKB-UniRule"/>
</dbReference>
<dbReference type="InterPro" id="IPR006140">
    <property type="entry name" value="D-isomer_DH_NAD-bd"/>
</dbReference>
<dbReference type="InterPro" id="IPR029752">
    <property type="entry name" value="D-isomer_DH_CS1"/>
</dbReference>
<evidence type="ECO:0000259" key="12">
    <source>
        <dbReference type="PROSITE" id="PS51671"/>
    </source>
</evidence>
<dbReference type="GO" id="GO:0006564">
    <property type="term" value="P:L-serine biosynthetic process"/>
    <property type="evidence" value="ECO:0007669"/>
    <property type="project" value="UniProtKB-UniRule"/>
</dbReference>
<dbReference type="Gene3D" id="3.30.1330.90">
    <property type="entry name" value="D-3-phosphoglycerate dehydrogenase, domain 3"/>
    <property type="match status" value="1"/>
</dbReference>
<dbReference type="RefSeq" id="WP_245757774.1">
    <property type="nucleotide sequence ID" value="NZ_FONT01000001.1"/>
</dbReference>
<dbReference type="CDD" id="cd04902">
    <property type="entry name" value="ACT_3PGDH-xct"/>
    <property type="match status" value="1"/>
</dbReference>
<reference evidence="13 14" key="1">
    <citation type="submission" date="2016-10" db="EMBL/GenBank/DDBJ databases">
        <authorList>
            <person name="de Groot N.N."/>
        </authorList>
    </citation>
    <scope>NUCLEOTIDE SEQUENCE [LARGE SCALE GENOMIC DNA]</scope>
    <source>
        <strain evidence="13 14">DSM 23995</strain>
    </source>
</reference>
<dbReference type="Gene3D" id="3.40.50.720">
    <property type="entry name" value="NAD(P)-binding Rossmann-like Domain"/>
    <property type="match status" value="2"/>
</dbReference>
<dbReference type="InterPro" id="IPR002912">
    <property type="entry name" value="ACT_dom"/>
</dbReference>
<dbReference type="PROSITE" id="PS00670">
    <property type="entry name" value="D_2_HYDROXYACID_DH_2"/>
    <property type="match status" value="1"/>
</dbReference>
<keyword evidence="5 11" id="KW-0028">Amino-acid biosynthesis</keyword>
<dbReference type="EC" id="1.1.1.95" evidence="11"/>
<sequence>MIQHPATEETEKENEQQENKLYRILVSDSMSNEGLAPLLESNTTECVLKNVKEADDLDSYDALLVRSGTTVTEEVMDQMPQLKIIARAGVGVDNIDIDAATKRGIVVINAPDGNTISTAEHTFAMMISLARKIPQANASIKGGEWNRKAFQGTELRGKTLGIIGFGRIGSELSKRARGFEMSLIVFDPFLTKERAEELGVQTGDLDEVLSQADIITVHTPLTKDTKGMLGMENIKKTKKGVFLINCARGGIVDEEALKHYLENGHVGGAALDVYEEEPANENELLAFDNVVATPHIAASTKEAQLNVASQVSEEVLQFLQGMPALNSINLPAISKEVFETLQPYYELSRKMGNILSQSVKSPVQSIDVHYSGEVTDLETSVLTRSLIAGFLQSRIDAPVNDVNASLIAKERGISSGEKHGTNTLGYSNLIQAVVEAESYTFTIHGTYVKEYGPRIVRINDFNVDFYPTGHLIYIQHSDKPGVIGKMGQLLGKHDVNIATMQVGRKAEGGDAIMMVAVDKEPYEDVLEDLTSIEEIKRADKIEL</sequence>
<dbReference type="Gene3D" id="3.30.70.260">
    <property type="match status" value="1"/>
</dbReference>
<evidence type="ECO:0000256" key="3">
    <source>
        <dbReference type="ARBA" id="ARBA00005854"/>
    </source>
</evidence>
<dbReference type="NCBIfam" id="TIGR01327">
    <property type="entry name" value="PGDH"/>
    <property type="match status" value="1"/>
</dbReference>
<evidence type="ECO:0000256" key="2">
    <source>
        <dbReference type="ARBA" id="ARBA00005216"/>
    </source>
</evidence>
<comment type="similarity">
    <text evidence="3 11">Belongs to the D-isomer specific 2-hydroxyacid dehydrogenase family.</text>
</comment>
<dbReference type="InterPro" id="IPR006236">
    <property type="entry name" value="PGDH"/>
</dbReference>
<dbReference type="AlphaFoldDB" id="A0A1I1ZNG8"/>
<comment type="function">
    <text evidence="1">Catalyzes the reversible oxidation of 3-phospho-D-glycerate to 3-phosphonooxypyruvate, the first step of the phosphorylated L-serine biosynthesis pathway. Also catalyzes the reversible oxidation of 2-hydroxyglutarate to 2-oxoglutarate.</text>
</comment>
<evidence type="ECO:0000256" key="5">
    <source>
        <dbReference type="ARBA" id="ARBA00022605"/>
    </source>
</evidence>
<dbReference type="InterPro" id="IPR045626">
    <property type="entry name" value="PGDH_ASB_dom"/>
</dbReference>
<dbReference type="PANTHER" id="PTHR42789:SF1">
    <property type="entry name" value="D-ISOMER SPECIFIC 2-HYDROXYACID DEHYDROGENASE FAMILY PROTEIN (AFU_ORTHOLOGUE AFUA_6G10090)"/>
    <property type="match status" value="1"/>
</dbReference>
<dbReference type="FunFam" id="3.40.50.720:FF:000021">
    <property type="entry name" value="D-3-phosphoglycerate dehydrogenase"/>
    <property type="match status" value="1"/>
</dbReference>
<dbReference type="Pfam" id="PF00389">
    <property type="entry name" value="2-Hacid_dh"/>
    <property type="match status" value="1"/>
</dbReference>
<dbReference type="UniPathway" id="UPA00135">
    <property type="reaction ID" value="UER00196"/>
</dbReference>
<evidence type="ECO:0000256" key="8">
    <source>
        <dbReference type="ARBA" id="ARBA00023299"/>
    </source>
</evidence>
<dbReference type="PROSITE" id="PS51671">
    <property type="entry name" value="ACT"/>
    <property type="match status" value="1"/>
</dbReference>
<name>A0A1I1ZNG8_9BACI</name>
<keyword evidence="6 11" id="KW-0560">Oxidoreductase</keyword>
<keyword evidence="7 11" id="KW-0520">NAD</keyword>
<evidence type="ECO:0000313" key="14">
    <source>
        <dbReference type="Proteomes" id="UP000199516"/>
    </source>
</evidence>
<comment type="pathway">
    <text evidence="2 11">Amino-acid biosynthesis; L-serine biosynthesis; L-serine from 3-phospho-D-glycerate: step 1/3.</text>
</comment>
<dbReference type="InterPro" id="IPR045865">
    <property type="entry name" value="ACT-like_dom_sf"/>
</dbReference>
<dbReference type="FunFam" id="3.30.70.260:FF:000008">
    <property type="entry name" value="D-3-phosphoglycerate dehydrogenase, chloroplastic"/>
    <property type="match status" value="1"/>
</dbReference>
<dbReference type="Proteomes" id="UP000199516">
    <property type="component" value="Unassembled WGS sequence"/>
</dbReference>
<evidence type="ECO:0000256" key="7">
    <source>
        <dbReference type="ARBA" id="ARBA00023027"/>
    </source>
</evidence>
<comment type="catalytic activity">
    <reaction evidence="10 11">
        <text>(2R)-3-phosphoglycerate + NAD(+) = 3-phosphooxypyruvate + NADH + H(+)</text>
        <dbReference type="Rhea" id="RHEA:12641"/>
        <dbReference type="ChEBI" id="CHEBI:15378"/>
        <dbReference type="ChEBI" id="CHEBI:18110"/>
        <dbReference type="ChEBI" id="CHEBI:57540"/>
        <dbReference type="ChEBI" id="CHEBI:57945"/>
        <dbReference type="ChEBI" id="CHEBI:58272"/>
        <dbReference type="EC" id="1.1.1.95"/>
    </reaction>
</comment>
<dbReference type="PROSITE" id="PS00671">
    <property type="entry name" value="D_2_HYDROXYACID_DH_3"/>
    <property type="match status" value="1"/>
</dbReference>
<evidence type="ECO:0000256" key="9">
    <source>
        <dbReference type="ARBA" id="ARBA00048126"/>
    </source>
</evidence>
<evidence type="ECO:0000256" key="4">
    <source>
        <dbReference type="ARBA" id="ARBA00021582"/>
    </source>
</evidence>
<dbReference type="SUPFAM" id="SSF52283">
    <property type="entry name" value="Formate/glycerate dehydrogenase catalytic domain-like"/>
    <property type="match status" value="1"/>
</dbReference>
<dbReference type="SUPFAM" id="SSF51735">
    <property type="entry name" value="NAD(P)-binding Rossmann-fold domains"/>
    <property type="match status" value="1"/>
</dbReference>
<dbReference type="CDD" id="cd12173">
    <property type="entry name" value="PGDH_4"/>
    <property type="match status" value="1"/>
</dbReference>
<dbReference type="FunFam" id="3.30.1330.90:FF:000003">
    <property type="entry name" value="D-3-phosphoglycerate dehydrogenase"/>
    <property type="match status" value="1"/>
</dbReference>
<accession>A0A1I1ZNG8</accession>
<dbReference type="STRING" id="930128.SAMN05192532_101347"/>
<dbReference type="SUPFAM" id="SSF55021">
    <property type="entry name" value="ACT-like"/>
    <property type="match status" value="1"/>
</dbReference>
<keyword evidence="14" id="KW-1185">Reference proteome</keyword>
<evidence type="ECO:0000313" key="13">
    <source>
        <dbReference type="EMBL" id="SFE33195.1"/>
    </source>
</evidence>
<dbReference type="InterPro" id="IPR029009">
    <property type="entry name" value="ASB_dom_sf"/>
</dbReference>
<dbReference type="EMBL" id="FONT01000001">
    <property type="protein sequence ID" value="SFE33195.1"/>
    <property type="molecule type" value="Genomic_DNA"/>
</dbReference>
<comment type="catalytic activity">
    <reaction evidence="9">
        <text>(R)-2-hydroxyglutarate + NAD(+) = 2-oxoglutarate + NADH + H(+)</text>
        <dbReference type="Rhea" id="RHEA:49612"/>
        <dbReference type="ChEBI" id="CHEBI:15378"/>
        <dbReference type="ChEBI" id="CHEBI:15801"/>
        <dbReference type="ChEBI" id="CHEBI:16810"/>
        <dbReference type="ChEBI" id="CHEBI:57540"/>
        <dbReference type="ChEBI" id="CHEBI:57945"/>
        <dbReference type="EC" id="1.1.1.399"/>
    </reaction>
</comment>
<evidence type="ECO:0000256" key="6">
    <source>
        <dbReference type="ARBA" id="ARBA00023002"/>
    </source>
</evidence>
<dbReference type="InterPro" id="IPR029753">
    <property type="entry name" value="D-isomer_DH_CS"/>
</dbReference>
<proteinExistence type="inferred from homology"/>
<gene>
    <name evidence="13" type="ORF">SAMN05192532_101347</name>
</gene>
<protein>
    <recommendedName>
        <fullName evidence="4 11">D-3-phosphoglycerate dehydrogenase</fullName>
        <ecNumber evidence="11">1.1.1.95</ecNumber>
    </recommendedName>
</protein>
<feature type="domain" description="ACT" evidence="12">
    <location>
        <begin position="471"/>
        <end position="543"/>
    </location>
</feature>
<evidence type="ECO:0000256" key="1">
    <source>
        <dbReference type="ARBA" id="ARBA00003800"/>
    </source>
</evidence>
<dbReference type="InterPro" id="IPR006139">
    <property type="entry name" value="D-isomer_2_OHA_DH_cat_dom"/>
</dbReference>
<dbReference type="Pfam" id="PF01842">
    <property type="entry name" value="ACT"/>
    <property type="match status" value="1"/>
</dbReference>
<organism evidence="13 14">
    <name type="scientific">Alteribacillus iranensis</name>
    <dbReference type="NCBI Taxonomy" id="930128"/>
    <lineage>
        <taxon>Bacteria</taxon>
        <taxon>Bacillati</taxon>
        <taxon>Bacillota</taxon>
        <taxon>Bacilli</taxon>
        <taxon>Bacillales</taxon>
        <taxon>Bacillaceae</taxon>
        <taxon>Alteribacillus</taxon>
    </lineage>
</organism>
<dbReference type="PROSITE" id="PS00065">
    <property type="entry name" value="D_2_HYDROXYACID_DH_1"/>
    <property type="match status" value="1"/>
</dbReference>
<dbReference type="GO" id="GO:0051287">
    <property type="term" value="F:NAD binding"/>
    <property type="evidence" value="ECO:0007669"/>
    <property type="project" value="UniProtKB-UniRule"/>
</dbReference>